<feature type="transmembrane region" description="Helical" evidence="1">
    <location>
        <begin position="100"/>
        <end position="122"/>
    </location>
</feature>
<feature type="transmembrane region" description="Helical" evidence="1">
    <location>
        <begin position="129"/>
        <end position="149"/>
    </location>
</feature>
<accession>A0A1L7CVD8</accession>
<evidence type="ECO:0008006" key="4">
    <source>
        <dbReference type="Google" id="ProtNLM"/>
    </source>
</evidence>
<protein>
    <recommendedName>
        <fullName evidence="4">Phosphatidic acid phosphatase type 2/haloperoxidase domain-containing protein</fullName>
    </recommendedName>
</protein>
<dbReference type="STRING" id="1437874.CSPHI_00175"/>
<dbReference type="EMBL" id="CP009248">
    <property type="protein sequence ID" value="APT89778.1"/>
    <property type="molecule type" value="Genomic_DNA"/>
</dbReference>
<name>A0A1L7CVD8_9CORY</name>
<evidence type="ECO:0000256" key="1">
    <source>
        <dbReference type="SAM" id="Phobius"/>
    </source>
</evidence>
<evidence type="ECO:0000313" key="2">
    <source>
        <dbReference type="EMBL" id="APT89778.1"/>
    </source>
</evidence>
<keyword evidence="1" id="KW-0472">Membrane</keyword>
<evidence type="ECO:0000313" key="3">
    <source>
        <dbReference type="Proteomes" id="UP000185469"/>
    </source>
</evidence>
<dbReference type="Proteomes" id="UP000185469">
    <property type="component" value="Chromosome"/>
</dbReference>
<dbReference type="RefSeq" id="WP_075690964.1">
    <property type="nucleotide sequence ID" value="NZ_CP009248.1"/>
</dbReference>
<gene>
    <name evidence="2" type="ORF">CSPHI_00175</name>
</gene>
<keyword evidence="1" id="KW-1133">Transmembrane helix</keyword>
<sequence length="189" mass="18406">MTADRLARVLTEACAPWVSIAAAVLITGAAAGRPGAGAAAAALLGPLPLAGLVLAGRAGRIRSGRHVTDRGERGIAFAIFGAGLAATAAVFAAAGAGGLLWPLLAAGAATAAGAGAITVLGGRKPSLHLASWVAAWCCCALAAGAWFAAPLALAPPLAWARVRLAHHTVRQTLAGALIGLIAPAVLLLA</sequence>
<reference evidence="2 3" key="1">
    <citation type="submission" date="2014-08" db="EMBL/GenBank/DDBJ databases">
        <title>Complete genome sequence of Corynebacterium sphenisci CECT 5990(T) (=DSM 44792(T)), isolated from healthy wild penguins.</title>
        <authorList>
            <person name="Ruckert C."/>
            <person name="Albersmeier A."/>
            <person name="Winkler A."/>
            <person name="Kalinowski J."/>
        </authorList>
    </citation>
    <scope>NUCLEOTIDE SEQUENCE [LARGE SCALE GENOMIC DNA]</scope>
    <source>
        <strain evidence="2 3">DSM 44792</strain>
    </source>
</reference>
<feature type="transmembrane region" description="Helical" evidence="1">
    <location>
        <begin position="75"/>
        <end position="94"/>
    </location>
</feature>
<dbReference type="KEGG" id="csph:CSPHI_00175"/>
<feature type="transmembrane region" description="Helical" evidence="1">
    <location>
        <begin position="9"/>
        <end position="30"/>
    </location>
</feature>
<proteinExistence type="predicted"/>
<keyword evidence="1" id="KW-0812">Transmembrane</keyword>
<keyword evidence="3" id="KW-1185">Reference proteome</keyword>
<feature type="transmembrane region" description="Helical" evidence="1">
    <location>
        <begin position="36"/>
        <end position="55"/>
    </location>
</feature>
<dbReference type="AlphaFoldDB" id="A0A1L7CVD8"/>
<feature type="transmembrane region" description="Helical" evidence="1">
    <location>
        <begin position="169"/>
        <end position="188"/>
    </location>
</feature>
<organism evidence="2 3">
    <name type="scientific">Corynebacterium sphenisci DSM 44792</name>
    <dbReference type="NCBI Taxonomy" id="1437874"/>
    <lineage>
        <taxon>Bacteria</taxon>
        <taxon>Bacillati</taxon>
        <taxon>Actinomycetota</taxon>
        <taxon>Actinomycetes</taxon>
        <taxon>Mycobacteriales</taxon>
        <taxon>Corynebacteriaceae</taxon>
        <taxon>Corynebacterium</taxon>
    </lineage>
</organism>